<keyword evidence="1" id="KW-0812">Transmembrane</keyword>
<dbReference type="EMBL" id="JAAXLA010000018">
    <property type="protein sequence ID" value="NMH98060.1"/>
    <property type="molecule type" value="Genomic_DNA"/>
</dbReference>
<sequence length="169" mass="16910">MSPPETGRAARRPHRGRTITLLALWSAAVVGATLVGLTAVGAIGSGIVGAGQQPLSRSEVDARLASVPVPGTVPPVPPATAAPTSAATPAGPGTTGVVTAGSAGTVVARCVNGVAQVITATPAQGYGVHGEQESGDRPRVRFESDGTRVEVRLSCQDGRPVGQLRVDDH</sequence>
<proteinExistence type="predicted"/>
<evidence type="ECO:0000313" key="3">
    <source>
        <dbReference type="Proteomes" id="UP000820669"/>
    </source>
</evidence>
<evidence type="ECO:0008006" key="4">
    <source>
        <dbReference type="Google" id="ProtNLM"/>
    </source>
</evidence>
<evidence type="ECO:0000256" key="1">
    <source>
        <dbReference type="SAM" id="Phobius"/>
    </source>
</evidence>
<feature type="transmembrane region" description="Helical" evidence="1">
    <location>
        <begin position="21"/>
        <end position="48"/>
    </location>
</feature>
<reference evidence="2 3" key="1">
    <citation type="submission" date="2020-04" db="EMBL/GenBank/DDBJ databases">
        <authorList>
            <person name="Klaysubun C."/>
            <person name="Duangmal K."/>
            <person name="Lipun K."/>
        </authorList>
    </citation>
    <scope>NUCLEOTIDE SEQUENCE [LARGE SCALE GENOMIC DNA]</scope>
    <source>
        <strain evidence="2 3">K10HN5</strain>
    </source>
</reference>
<protein>
    <recommendedName>
        <fullName evidence="4">Septum formation initiator</fullName>
    </recommendedName>
</protein>
<keyword evidence="1" id="KW-0472">Membrane</keyword>
<comment type="caution">
    <text evidence="2">The sequence shown here is derived from an EMBL/GenBank/DDBJ whole genome shotgun (WGS) entry which is preliminary data.</text>
</comment>
<evidence type="ECO:0000313" key="2">
    <source>
        <dbReference type="EMBL" id="NMH98060.1"/>
    </source>
</evidence>
<keyword evidence="1" id="KW-1133">Transmembrane helix</keyword>
<name>A0ABX1S912_9PSEU</name>
<gene>
    <name evidence="2" type="ORF">HF526_12165</name>
</gene>
<organism evidence="2 3">
    <name type="scientific">Pseudonocardia acidicola</name>
    <dbReference type="NCBI Taxonomy" id="2724939"/>
    <lineage>
        <taxon>Bacteria</taxon>
        <taxon>Bacillati</taxon>
        <taxon>Actinomycetota</taxon>
        <taxon>Actinomycetes</taxon>
        <taxon>Pseudonocardiales</taxon>
        <taxon>Pseudonocardiaceae</taxon>
        <taxon>Pseudonocardia</taxon>
    </lineage>
</organism>
<keyword evidence="3" id="KW-1185">Reference proteome</keyword>
<dbReference type="RefSeq" id="WP_169381496.1">
    <property type="nucleotide sequence ID" value="NZ_JAAXLA010000018.1"/>
</dbReference>
<accession>A0ABX1S912</accession>
<dbReference type="Proteomes" id="UP000820669">
    <property type="component" value="Unassembled WGS sequence"/>
</dbReference>